<evidence type="ECO:0000256" key="2">
    <source>
        <dbReference type="ARBA" id="ARBA00012837"/>
    </source>
</evidence>
<evidence type="ECO:0000256" key="8">
    <source>
        <dbReference type="ARBA" id="ARBA00023146"/>
    </source>
</evidence>
<dbReference type="Pfam" id="PF03485">
    <property type="entry name" value="Arg_tRNA_synt_N"/>
    <property type="match status" value="1"/>
</dbReference>
<evidence type="ECO:0000259" key="12">
    <source>
        <dbReference type="SMART" id="SM00836"/>
    </source>
</evidence>
<evidence type="ECO:0000259" key="13">
    <source>
        <dbReference type="SMART" id="SM01016"/>
    </source>
</evidence>
<gene>
    <name evidence="14" type="primary">argS</name>
    <name evidence="14" type="ORF">IAD01_01400</name>
</gene>
<evidence type="ECO:0000256" key="11">
    <source>
        <dbReference type="RuleBase" id="RU363038"/>
    </source>
</evidence>
<keyword evidence="7 11" id="KW-0648">Protein biosynthesis</keyword>
<organism evidence="14 15">
    <name type="scientific">Candidatus Faeciplasma gallinarum</name>
    <dbReference type="NCBI Taxonomy" id="2840799"/>
    <lineage>
        <taxon>Bacteria</taxon>
        <taxon>Bacillati</taxon>
        <taxon>Bacillota</taxon>
        <taxon>Clostridia</taxon>
        <taxon>Eubacteriales</taxon>
        <taxon>Oscillospiraceae</taxon>
        <taxon>Oscillospiraceae incertae sedis</taxon>
        <taxon>Candidatus Faeciplasma</taxon>
    </lineage>
</organism>
<dbReference type="AlphaFoldDB" id="A0A9D1JHT8"/>
<keyword evidence="8 11" id="KW-0030">Aminoacyl-tRNA synthetase</keyword>
<dbReference type="InterPro" id="IPR036695">
    <property type="entry name" value="Arg-tRNA-synth_N_sf"/>
</dbReference>
<dbReference type="Pfam" id="PF05746">
    <property type="entry name" value="DALR_1"/>
    <property type="match status" value="1"/>
</dbReference>
<dbReference type="GO" id="GO:0004814">
    <property type="term" value="F:arginine-tRNA ligase activity"/>
    <property type="evidence" value="ECO:0007669"/>
    <property type="project" value="UniProtKB-UniRule"/>
</dbReference>
<comment type="catalytic activity">
    <reaction evidence="9">
        <text>tRNA(Arg) + L-arginine + ATP = L-arginyl-tRNA(Arg) + AMP + diphosphate</text>
        <dbReference type="Rhea" id="RHEA:20301"/>
        <dbReference type="Rhea" id="RHEA-COMP:9658"/>
        <dbReference type="Rhea" id="RHEA-COMP:9673"/>
        <dbReference type="ChEBI" id="CHEBI:30616"/>
        <dbReference type="ChEBI" id="CHEBI:32682"/>
        <dbReference type="ChEBI" id="CHEBI:33019"/>
        <dbReference type="ChEBI" id="CHEBI:78442"/>
        <dbReference type="ChEBI" id="CHEBI:78513"/>
        <dbReference type="ChEBI" id="CHEBI:456215"/>
        <dbReference type="EC" id="6.1.1.19"/>
    </reaction>
</comment>
<dbReference type="Gene3D" id="1.10.730.10">
    <property type="entry name" value="Isoleucyl-tRNA Synthetase, Domain 1"/>
    <property type="match status" value="1"/>
</dbReference>
<dbReference type="InterPro" id="IPR001278">
    <property type="entry name" value="Arg-tRNA-ligase"/>
</dbReference>
<dbReference type="InterPro" id="IPR035684">
    <property type="entry name" value="ArgRS_core"/>
</dbReference>
<dbReference type="InterPro" id="IPR005148">
    <property type="entry name" value="Arg-tRNA-synth_N"/>
</dbReference>
<evidence type="ECO:0000256" key="1">
    <source>
        <dbReference type="ARBA" id="ARBA00005594"/>
    </source>
</evidence>
<evidence type="ECO:0000256" key="6">
    <source>
        <dbReference type="ARBA" id="ARBA00022840"/>
    </source>
</evidence>
<evidence type="ECO:0000256" key="10">
    <source>
        <dbReference type="NCBIfam" id="TIGR00456"/>
    </source>
</evidence>
<dbReference type="InterPro" id="IPR009080">
    <property type="entry name" value="tRNAsynth_Ia_anticodon-bd"/>
</dbReference>
<dbReference type="PANTHER" id="PTHR11956">
    <property type="entry name" value="ARGINYL-TRNA SYNTHETASE"/>
    <property type="match status" value="1"/>
</dbReference>
<evidence type="ECO:0000256" key="4">
    <source>
        <dbReference type="ARBA" id="ARBA00022598"/>
    </source>
</evidence>
<dbReference type="GO" id="GO:0006420">
    <property type="term" value="P:arginyl-tRNA aminoacylation"/>
    <property type="evidence" value="ECO:0007669"/>
    <property type="project" value="UniProtKB-UniRule"/>
</dbReference>
<dbReference type="GO" id="GO:0005524">
    <property type="term" value="F:ATP binding"/>
    <property type="evidence" value="ECO:0007669"/>
    <property type="project" value="UniProtKB-KW"/>
</dbReference>
<dbReference type="SUPFAM" id="SSF52374">
    <property type="entry name" value="Nucleotidylyl transferase"/>
    <property type="match status" value="1"/>
</dbReference>
<dbReference type="InterPro" id="IPR008909">
    <property type="entry name" value="DALR_anticod-bd"/>
</dbReference>
<reference evidence="14" key="1">
    <citation type="submission" date="2020-10" db="EMBL/GenBank/DDBJ databases">
        <authorList>
            <person name="Gilroy R."/>
        </authorList>
    </citation>
    <scope>NUCLEOTIDE SEQUENCE</scope>
    <source>
        <strain evidence="14">CHK157-1446</strain>
    </source>
</reference>
<dbReference type="PRINTS" id="PR01038">
    <property type="entry name" value="TRNASYNTHARG"/>
</dbReference>
<keyword evidence="5 11" id="KW-0547">Nucleotide-binding</keyword>
<dbReference type="GO" id="GO:0005737">
    <property type="term" value="C:cytoplasm"/>
    <property type="evidence" value="ECO:0007669"/>
    <property type="project" value="UniProtKB-UniRule"/>
</dbReference>
<feature type="domain" description="Arginyl tRNA synthetase N-terminal" evidence="13">
    <location>
        <begin position="2"/>
        <end position="87"/>
    </location>
</feature>
<keyword evidence="4 11" id="KW-0436">Ligase</keyword>
<name>A0A9D1JHT8_9FIRM</name>
<comment type="caution">
    <text evidence="14">The sequence shown here is derived from an EMBL/GenBank/DDBJ whole genome shotgun (WGS) entry which is preliminary data.</text>
</comment>
<evidence type="ECO:0000256" key="3">
    <source>
        <dbReference type="ARBA" id="ARBA00022490"/>
    </source>
</evidence>
<dbReference type="SUPFAM" id="SSF47323">
    <property type="entry name" value="Anticodon-binding domain of a subclass of class I aminoacyl-tRNA synthetases"/>
    <property type="match status" value="1"/>
</dbReference>
<feature type="domain" description="DALR anticodon binding" evidence="12">
    <location>
        <begin position="469"/>
        <end position="585"/>
    </location>
</feature>
<comment type="similarity">
    <text evidence="1 11">Belongs to the class-I aminoacyl-tRNA synthetase family.</text>
</comment>
<dbReference type="PROSITE" id="PS00178">
    <property type="entry name" value="AA_TRNA_LIGASE_I"/>
    <property type="match status" value="1"/>
</dbReference>
<dbReference type="EC" id="6.1.1.19" evidence="2 10"/>
<dbReference type="SMART" id="SM01016">
    <property type="entry name" value="Arg_tRNA_synt_N"/>
    <property type="match status" value="1"/>
</dbReference>
<evidence type="ECO:0000256" key="7">
    <source>
        <dbReference type="ARBA" id="ARBA00022917"/>
    </source>
</evidence>
<dbReference type="Proteomes" id="UP000823982">
    <property type="component" value="Unassembled WGS sequence"/>
</dbReference>
<keyword evidence="6 11" id="KW-0067">ATP-binding</keyword>
<protein>
    <recommendedName>
        <fullName evidence="2 10">Arginine--tRNA ligase</fullName>
        <ecNumber evidence="2 10">6.1.1.19</ecNumber>
    </recommendedName>
</protein>
<dbReference type="NCBIfam" id="TIGR00456">
    <property type="entry name" value="argS"/>
    <property type="match status" value="1"/>
</dbReference>
<dbReference type="PANTHER" id="PTHR11956:SF11">
    <property type="entry name" value="ARGININE--TRNA LIGASE, MITOCHONDRIAL-RELATED"/>
    <property type="match status" value="1"/>
</dbReference>
<reference evidence="14" key="2">
    <citation type="journal article" date="2021" name="PeerJ">
        <title>Extensive microbial diversity within the chicken gut microbiome revealed by metagenomics and culture.</title>
        <authorList>
            <person name="Gilroy R."/>
            <person name="Ravi A."/>
            <person name="Getino M."/>
            <person name="Pursley I."/>
            <person name="Horton D.L."/>
            <person name="Alikhan N.F."/>
            <person name="Baker D."/>
            <person name="Gharbi K."/>
            <person name="Hall N."/>
            <person name="Watson M."/>
            <person name="Adriaenssens E.M."/>
            <person name="Foster-Nyarko E."/>
            <person name="Jarju S."/>
            <person name="Secka A."/>
            <person name="Antonio M."/>
            <person name="Oren A."/>
            <person name="Chaudhuri R.R."/>
            <person name="La Ragione R."/>
            <person name="Hildebrand F."/>
            <person name="Pallen M.J."/>
        </authorList>
    </citation>
    <scope>NUCLEOTIDE SEQUENCE</scope>
    <source>
        <strain evidence="14">CHK157-1446</strain>
    </source>
</reference>
<evidence type="ECO:0000256" key="5">
    <source>
        <dbReference type="ARBA" id="ARBA00022741"/>
    </source>
</evidence>
<dbReference type="InterPro" id="IPR014729">
    <property type="entry name" value="Rossmann-like_a/b/a_fold"/>
</dbReference>
<proteinExistence type="inferred from homology"/>
<dbReference type="EMBL" id="DVIR01000011">
    <property type="protein sequence ID" value="HIS24045.1"/>
    <property type="molecule type" value="Genomic_DNA"/>
</dbReference>
<accession>A0A9D1JHT8</accession>
<dbReference type="Gene3D" id="3.30.1360.70">
    <property type="entry name" value="Arginyl tRNA synthetase N-terminal domain"/>
    <property type="match status" value="1"/>
</dbReference>
<dbReference type="Gene3D" id="3.40.50.620">
    <property type="entry name" value="HUPs"/>
    <property type="match status" value="1"/>
</dbReference>
<dbReference type="SMART" id="SM00836">
    <property type="entry name" value="DALR_1"/>
    <property type="match status" value="1"/>
</dbReference>
<dbReference type="Pfam" id="PF00750">
    <property type="entry name" value="tRNA-synt_1d"/>
    <property type="match status" value="1"/>
</dbReference>
<sequence>MRKITAILTDAVSDAFEACGYDRTLGTVSVSDRMDLCQFQCNGAFAAAKLYKKAPVAVASEVAAVLEQNSMFSKAEAVKPGFLNLTLTDEYLAGYVNQIVHDEYLGVPQTEKPDTIVIDYGAPNVAKPLHIGHLRSAIIGEALKRLSRAMGKTVYADVHLGDWGTPMGLVIAEYSERHPEWRCFAEDFDPKTDTVASLDPDELNEIYPYASAKSKRDEAFMDKAHKITHELQNHRPGYYALWKELVKASVSDIKSNFEKLNVDFDLWYGESDSDAYIPELIDRLNKKGLLHESEGAMVVDVAEPDDKITIPPVIVKKSDNSSIYATTDLATIIQREKDFNPTRIWYIVDKRQSLHFVQVFRCARKAELVPPETELKHLGFGTMNGTDGKPFKTRAGGVMRLSDLIQTATDGALEKLSGSEYVEGDKLKAAEKIGVAAIKFGDLCNQPSKDYVFDLGKFLSFDGKTGTYLLYTVTRINSILKKAGIAYTDTLDINGIYTDTERELALLFALSAETYAKAFEDMAPCVLCDNAYSIASVFSRFYHDNRILSEPDEKKRSSWLALSLLARKILTKHLDILAIDYVENM</sequence>
<evidence type="ECO:0000313" key="15">
    <source>
        <dbReference type="Proteomes" id="UP000823982"/>
    </source>
</evidence>
<dbReference type="SUPFAM" id="SSF55190">
    <property type="entry name" value="Arginyl-tRNA synthetase (ArgRS), N-terminal 'additional' domain"/>
    <property type="match status" value="1"/>
</dbReference>
<evidence type="ECO:0000313" key="14">
    <source>
        <dbReference type="EMBL" id="HIS24045.1"/>
    </source>
</evidence>
<keyword evidence="3" id="KW-0963">Cytoplasm</keyword>
<dbReference type="InterPro" id="IPR001412">
    <property type="entry name" value="aa-tRNA-synth_I_CS"/>
</dbReference>
<evidence type="ECO:0000256" key="9">
    <source>
        <dbReference type="ARBA" id="ARBA00049339"/>
    </source>
</evidence>